<accession>A0ACB7YIY5</accession>
<organism evidence="1 2">
    <name type="scientific">Vaccinium darrowii</name>
    <dbReference type="NCBI Taxonomy" id="229202"/>
    <lineage>
        <taxon>Eukaryota</taxon>
        <taxon>Viridiplantae</taxon>
        <taxon>Streptophyta</taxon>
        <taxon>Embryophyta</taxon>
        <taxon>Tracheophyta</taxon>
        <taxon>Spermatophyta</taxon>
        <taxon>Magnoliopsida</taxon>
        <taxon>eudicotyledons</taxon>
        <taxon>Gunneridae</taxon>
        <taxon>Pentapetalae</taxon>
        <taxon>asterids</taxon>
        <taxon>Ericales</taxon>
        <taxon>Ericaceae</taxon>
        <taxon>Vaccinioideae</taxon>
        <taxon>Vaccinieae</taxon>
        <taxon>Vaccinium</taxon>
    </lineage>
</organism>
<comment type="caution">
    <text evidence="1">The sequence shown here is derived from an EMBL/GenBank/DDBJ whole genome shotgun (WGS) entry which is preliminary data.</text>
</comment>
<evidence type="ECO:0000313" key="2">
    <source>
        <dbReference type="Proteomes" id="UP000828048"/>
    </source>
</evidence>
<proteinExistence type="predicted"/>
<keyword evidence="2" id="KW-1185">Reference proteome</keyword>
<gene>
    <name evidence="1" type="ORF">Vadar_033856</name>
</gene>
<sequence length="186" mass="21280">MERCASGRVHQSLACSKLRLQRPTFELSTVEMCMNGLHWGLLYILQGIKSQTFEELATCAHDMEISIANHDGENHPIVEHSKYKNETKSKKLYGASTEESMAVSMAPLKVPRRDKKKEEHPRDKRPTLKELQEKRYPFPDSGVPTNEEDDISQSSTHRVSPFDRIEAPIGRTSVFERLDEANLENK</sequence>
<dbReference type="Proteomes" id="UP000828048">
    <property type="component" value="Chromosome 8"/>
</dbReference>
<dbReference type="EMBL" id="CM037158">
    <property type="protein sequence ID" value="KAH7853138.1"/>
    <property type="molecule type" value="Genomic_DNA"/>
</dbReference>
<name>A0ACB7YIY5_9ERIC</name>
<protein>
    <submittedName>
        <fullName evidence="1">Uncharacterized protein</fullName>
    </submittedName>
</protein>
<reference evidence="1 2" key="1">
    <citation type="journal article" date="2021" name="Hortic Res">
        <title>High-quality reference genome and annotation aids understanding of berry development for evergreen blueberry (Vaccinium darrowii).</title>
        <authorList>
            <person name="Yu J."/>
            <person name="Hulse-Kemp A.M."/>
            <person name="Babiker E."/>
            <person name="Staton M."/>
        </authorList>
    </citation>
    <scope>NUCLEOTIDE SEQUENCE [LARGE SCALE GENOMIC DNA]</scope>
    <source>
        <strain evidence="2">cv. NJ 8807/NJ 8810</strain>
        <tissue evidence="1">Young leaf</tissue>
    </source>
</reference>
<evidence type="ECO:0000313" key="1">
    <source>
        <dbReference type="EMBL" id="KAH7853138.1"/>
    </source>
</evidence>